<dbReference type="Proteomes" id="UP000003303">
    <property type="component" value="Unassembled WGS sequence"/>
</dbReference>
<dbReference type="InterPro" id="IPR014942">
    <property type="entry name" value="AbiEii"/>
</dbReference>
<evidence type="ECO:0000313" key="1">
    <source>
        <dbReference type="EMBL" id="EEK16643.1"/>
    </source>
</evidence>
<proteinExistence type="predicted"/>
<evidence type="ECO:0000313" key="2">
    <source>
        <dbReference type="Proteomes" id="UP000003303"/>
    </source>
</evidence>
<dbReference type="AlphaFoldDB" id="C2MCC2"/>
<comment type="caution">
    <text evidence="1">The sequence shown here is derived from an EMBL/GenBank/DDBJ whole genome shotgun (WGS) entry which is preliminary data.</text>
</comment>
<dbReference type="Pfam" id="PF08843">
    <property type="entry name" value="AbiEii"/>
    <property type="match status" value="1"/>
</dbReference>
<protein>
    <recommendedName>
        <fullName evidence="3">Nucleotidyl transferase, PF08843 family</fullName>
    </recommendedName>
</protein>
<name>C2MCC2_9PORP</name>
<reference evidence="1 2" key="1">
    <citation type="submission" date="2009-04" db="EMBL/GenBank/DDBJ databases">
        <authorList>
            <person name="Sebastian Y."/>
            <person name="Madupu R."/>
            <person name="Durkin A.S."/>
            <person name="Torralba M."/>
            <person name="Methe B."/>
            <person name="Sutton G.G."/>
            <person name="Strausberg R.L."/>
            <person name="Nelson K.E."/>
        </authorList>
    </citation>
    <scope>NUCLEOTIDE SEQUENCE [LARGE SCALE GENOMIC DNA]</scope>
    <source>
        <strain evidence="1 2">60-3</strain>
    </source>
</reference>
<dbReference type="eggNOG" id="COG2253">
    <property type="taxonomic scope" value="Bacteria"/>
</dbReference>
<dbReference type="STRING" id="596327.PORUE0001_1696"/>
<organism evidence="1 2">
    <name type="scientific">Porphyromonas uenonis 60-3</name>
    <dbReference type="NCBI Taxonomy" id="596327"/>
    <lineage>
        <taxon>Bacteria</taxon>
        <taxon>Pseudomonadati</taxon>
        <taxon>Bacteroidota</taxon>
        <taxon>Bacteroidia</taxon>
        <taxon>Bacteroidales</taxon>
        <taxon>Porphyromonadaceae</taxon>
        <taxon>Porphyromonas</taxon>
    </lineage>
</organism>
<sequence length="341" mass="39268">MIFTDLSKEEQREVLEIVRPRIGDIPLSVIEKDWWVTMVLRALFSLHYADQLSFKGGTSLSKCWNLIKRFSEDIDIAINREYLGFAGQLSKTQISDKLRRASCSFTREMLKTDLEKALASLSIDPSLFEVSVNVTSISTTDPEVIEVAYESLFSEETDYLKPVVKIEVSGRSMSEPLESVMTNSWIEQYMPNTPFVQKEFKVLAVSPERTFIEKLCLLHEEFAKKEFSSIRSERMSRHLYDVYKISKTEIATRALSDPTLYASIVQHRSMFIGLKGFDYRTLAPQKLSIVPPKEVLDEWRSDYVAMSQDMIYEETPSFDSLLNEITELNKSINKIAWTLSL</sequence>
<dbReference type="RefSeq" id="WP_007441848.1">
    <property type="nucleotide sequence ID" value="NZ_ACLR01000171.1"/>
</dbReference>
<dbReference type="OrthoDB" id="9780929at2"/>
<keyword evidence="2" id="KW-1185">Reference proteome</keyword>
<dbReference type="EMBL" id="ACLR01000171">
    <property type="protein sequence ID" value="EEK16643.1"/>
    <property type="molecule type" value="Genomic_DNA"/>
</dbReference>
<gene>
    <name evidence="1" type="ORF">PORUE0001_1696</name>
</gene>
<dbReference type="Gene3D" id="3.10.450.620">
    <property type="entry name" value="JHP933, nucleotidyltransferase-like core domain"/>
    <property type="match status" value="1"/>
</dbReference>
<accession>C2MCC2</accession>
<evidence type="ECO:0008006" key="3">
    <source>
        <dbReference type="Google" id="ProtNLM"/>
    </source>
</evidence>